<proteinExistence type="predicted"/>
<keyword evidence="1" id="KW-1133">Transmembrane helix</keyword>
<evidence type="ECO:0000313" key="3">
    <source>
        <dbReference type="Proteomes" id="UP000078200"/>
    </source>
</evidence>
<dbReference type="Proteomes" id="UP000078200">
    <property type="component" value="Unassembled WGS sequence"/>
</dbReference>
<evidence type="ECO:0000313" key="2">
    <source>
        <dbReference type="EnsemblMetazoa" id="GAUT044556-PA"/>
    </source>
</evidence>
<evidence type="ECO:0000256" key="1">
    <source>
        <dbReference type="SAM" id="Phobius"/>
    </source>
</evidence>
<keyword evidence="1" id="KW-0472">Membrane</keyword>
<dbReference type="AlphaFoldDB" id="A0A1A9VQP6"/>
<protein>
    <submittedName>
        <fullName evidence="2">Uncharacterized protein</fullName>
    </submittedName>
</protein>
<name>A0A1A9VQP6_GLOAU</name>
<dbReference type="EnsemblMetazoa" id="GAUT044556-RA">
    <property type="protein sequence ID" value="GAUT044556-PA"/>
    <property type="gene ID" value="GAUT044556"/>
</dbReference>
<keyword evidence="3" id="KW-1185">Reference proteome</keyword>
<accession>A0A1A9VQP6</accession>
<feature type="transmembrane region" description="Helical" evidence="1">
    <location>
        <begin position="127"/>
        <end position="146"/>
    </location>
</feature>
<organism evidence="2 3">
    <name type="scientific">Glossina austeni</name>
    <name type="common">Savannah tsetse fly</name>
    <dbReference type="NCBI Taxonomy" id="7395"/>
    <lineage>
        <taxon>Eukaryota</taxon>
        <taxon>Metazoa</taxon>
        <taxon>Ecdysozoa</taxon>
        <taxon>Arthropoda</taxon>
        <taxon>Hexapoda</taxon>
        <taxon>Insecta</taxon>
        <taxon>Pterygota</taxon>
        <taxon>Neoptera</taxon>
        <taxon>Endopterygota</taxon>
        <taxon>Diptera</taxon>
        <taxon>Brachycera</taxon>
        <taxon>Muscomorpha</taxon>
        <taxon>Hippoboscoidea</taxon>
        <taxon>Glossinidae</taxon>
        <taxon>Glossina</taxon>
    </lineage>
</organism>
<dbReference type="VEuPathDB" id="VectorBase:GAUT044556"/>
<reference evidence="2" key="1">
    <citation type="submission" date="2020-05" db="UniProtKB">
        <authorList>
            <consortium name="EnsemblMetazoa"/>
        </authorList>
    </citation>
    <scope>IDENTIFICATION</scope>
    <source>
        <strain evidence="2">TTRI</strain>
    </source>
</reference>
<keyword evidence="1" id="KW-0812">Transmembrane</keyword>
<sequence length="203" mass="23859">MLRKGIVERLLTRIAYNATNLTFVKNGLRPFFNLAMAKVNCPAKDNNTQSTDKQHKEVNLFNDNINKYFCILRLLYCTFAQEEPKRDIINSIVIRTKTENIRGKAEDYITLASDFTIPHLFSTYKQYLLHGTLVLLHFLIFVGFFNNRQLGMRRSRRQVDYHYRPHLRLPLSLWSSNLFIVVIKSLAHEKIRVCVFAPMFTNN</sequence>